<evidence type="ECO:0000313" key="2">
    <source>
        <dbReference type="EMBL" id="JAC82347.1"/>
    </source>
</evidence>
<organism evidence="2">
    <name type="scientific">Tetraselmis sp. GSL018</name>
    <dbReference type="NCBI Taxonomy" id="582737"/>
    <lineage>
        <taxon>Eukaryota</taxon>
        <taxon>Viridiplantae</taxon>
        <taxon>Chlorophyta</taxon>
        <taxon>core chlorophytes</taxon>
        <taxon>Chlorodendrophyceae</taxon>
        <taxon>Chlorodendrales</taxon>
        <taxon>Chlorodendraceae</taxon>
        <taxon>Tetraselmis</taxon>
    </lineage>
</organism>
<proteinExistence type="predicted"/>
<accession>A0A061SB12</accession>
<name>A0A061SB12_9CHLO</name>
<protein>
    <submittedName>
        <fullName evidence="2">Uncharacterized protein</fullName>
    </submittedName>
</protein>
<feature type="non-terminal residue" evidence="2">
    <location>
        <position position="1"/>
    </location>
</feature>
<reference evidence="2" key="1">
    <citation type="submission" date="2014-05" db="EMBL/GenBank/DDBJ databases">
        <title>The transcriptome of the halophilic microalga Tetraselmis sp. GSL018 isolated from the Great Salt Lake, Utah.</title>
        <authorList>
            <person name="Jinkerson R.E."/>
            <person name="D'Adamo S."/>
            <person name="Posewitz M.C."/>
        </authorList>
    </citation>
    <scope>NUCLEOTIDE SEQUENCE</scope>
    <source>
        <strain evidence="2">GSL018</strain>
    </source>
</reference>
<feature type="region of interest" description="Disordered" evidence="1">
    <location>
        <begin position="115"/>
        <end position="141"/>
    </location>
</feature>
<sequence length="151" mass="16152">AIHAELQSHSALKTWTATLLPSVCDPGAYFKKEKGQVACILLVYVDDILIACLRVMCFTRSWLTTACCLVDQLLSPSWQATCRTIALIGDRQDATISDQLNCSYGSLTAPHPATHRSSTFPNDTLSAPASQTPPLQTAGPLEGALLGTFGT</sequence>
<gene>
    <name evidence="2" type="ORF">TSPGSL018_5921</name>
</gene>
<feature type="compositionally biased region" description="Polar residues" evidence="1">
    <location>
        <begin position="115"/>
        <end position="135"/>
    </location>
</feature>
<dbReference type="EMBL" id="GBEZ01002733">
    <property type="protein sequence ID" value="JAC82347.1"/>
    <property type="molecule type" value="Transcribed_RNA"/>
</dbReference>
<dbReference type="AlphaFoldDB" id="A0A061SB12"/>
<evidence type="ECO:0000256" key="1">
    <source>
        <dbReference type="SAM" id="MobiDB-lite"/>
    </source>
</evidence>